<keyword evidence="4" id="KW-1185">Reference proteome</keyword>
<reference evidence="3" key="1">
    <citation type="submission" date="2021-01" db="EMBL/GenBank/DDBJ databases">
        <authorList>
            <person name="Li R."/>
            <person name="Bekaert M."/>
        </authorList>
    </citation>
    <scope>NUCLEOTIDE SEQUENCE</scope>
    <source>
        <strain evidence="3">Farmed</strain>
    </source>
</reference>
<keyword evidence="1" id="KW-0433">Leucine-rich repeat</keyword>
<proteinExistence type="predicted"/>
<dbReference type="AlphaFoldDB" id="A0A812CFT0"/>
<name>A0A812CFT0_ACAPH</name>
<dbReference type="InterPro" id="IPR003591">
    <property type="entry name" value="Leu-rich_rpt_typical-subtyp"/>
</dbReference>
<evidence type="ECO:0000256" key="2">
    <source>
        <dbReference type="ARBA" id="ARBA00022737"/>
    </source>
</evidence>
<dbReference type="PROSITE" id="PS51450">
    <property type="entry name" value="LRR"/>
    <property type="match status" value="2"/>
</dbReference>
<evidence type="ECO:0000313" key="4">
    <source>
        <dbReference type="Proteomes" id="UP000597762"/>
    </source>
</evidence>
<dbReference type="InterPro" id="IPR032675">
    <property type="entry name" value="LRR_dom_sf"/>
</dbReference>
<dbReference type="EMBL" id="CAHIKZ030001744">
    <property type="protein sequence ID" value="CAE1273753.1"/>
    <property type="molecule type" value="Genomic_DNA"/>
</dbReference>
<sequence>MYLCRLNTFFSCRPVAVTDTPHYRFTPTRVDRSLFYIMTSPPFDVQLPTREYAEDLSYSSLQDIPDSVLYRASELRALSLANNQLSPCIGRRIADFRNLVKLDISNNGLFHLREEISGLIKLRTLIARNNYLCSENIPKSLAIMKTLEVVNMSGNQFIDVPPIFFKLEKLRYLHMGANQIKELPIQIKELTHLEVLYLGGNLLTEIPSEVGCLSKLNTLALCDNKLHTLPRSLIHLRRLRSLSLHNNQLSTLPQEIVSLDLVELSLRNNPLVVRFVKDLVCDPPSLLELAGRTIKVEKLKYGHGDIPENLQNYLDSAKRCVNPKCKGVYFSSRFENVKFVDFCGKYRLPLLQYLCTPRCTTAQPSVCGSSDTDTDEEDVAVARMKKVLLG</sequence>
<comment type="caution">
    <text evidence="3">The sequence shown here is derived from an EMBL/GenBank/DDBJ whole genome shotgun (WGS) entry which is preliminary data.</text>
</comment>
<dbReference type="Proteomes" id="UP000597762">
    <property type="component" value="Unassembled WGS sequence"/>
</dbReference>
<accession>A0A812CFT0</accession>
<evidence type="ECO:0000256" key="1">
    <source>
        <dbReference type="ARBA" id="ARBA00022614"/>
    </source>
</evidence>
<organism evidence="3 4">
    <name type="scientific">Acanthosepion pharaonis</name>
    <name type="common">Pharaoh cuttlefish</name>
    <name type="synonym">Sepia pharaonis</name>
    <dbReference type="NCBI Taxonomy" id="158019"/>
    <lineage>
        <taxon>Eukaryota</taxon>
        <taxon>Metazoa</taxon>
        <taxon>Spiralia</taxon>
        <taxon>Lophotrochozoa</taxon>
        <taxon>Mollusca</taxon>
        <taxon>Cephalopoda</taxon>
        <taxon>Coleoidea</taxon>
        <taxon>Decapodiformes</taxon>
        <taxon>Sepiida</taxon>
        <taxon>Sepiina</taxon>
        <taxon>Sepiidae</taxon>
        <taxon>Acanthosepion</taxon>
    </lineage>
</organism>
<protein>
    <submittedName>
        <fullName evidence="3">Leucine-rich repeat-containing protein 58</fullName>
    </submittedName>
</protein>
<dbReference type="PANTHER" id="PTHR48051:SF1">
    <property type="entry name" value="RAS SUPPRESSOR PROTEIN 1"/>
    <property type="match status" value="1"/>
</dbReference>
<dbReference type="SUPFAM" id="SSF52058">
    <property type="entry name" value="L domain-like"/>
    <property type="match status" value="1"/>
</dbReference>
<evidence type="ECO:0000313" key="3">
    <source>
        <dbReference type="EMBL" id="CAE1273753.1"/>
    </source>
</evidence>
<dbReference type="OrthoDB" id="1053178at2759"/>
<dbReference type="Pfam" id="PF13855">
    <property type="entry name" value="LRR_8"/>
    <property type="match status" value="3"/>
</dbReference>
<dbReference type="InterPro" id="IPR050216">
    <property type="entry name" value="LRR_domain-containing"/>
</dbReference>
<dbReference type="SMART" id="SM00369">
    <property type="entry name" value="LRR_TYP"/>
    <property type="match status" value="5"/>
</dbReference>
<dbReference type="Gene3D" id="3.80.10.10">
    <property type="entry name" value="Ribonuclease Inhibitor"/>
    <property type="match status" value="1"/>
</dbReference>
<keyword evidence="2" id="KW-0677">Repeat</keyword>
<dbReference type="InterPro" id="IPR001611">
    <property type="entry name" value="Leu-rich_rpt"/>
</dbReference>
<dbReference type="PANTHER" id="PTHR48051">
    <property type="match status" value="1"/>
</dbReference>
<gene>
    <name evidence="3" type="ORF">SPHA_38420</name>
</gene>
<dbReference type="GO" id="GO:0005737">
    <property type="term" value="C:cytoplasm"/>
    <property type="evidence" value="ECO:0007669"/>
    <property type="project" value="TreeGrafter"/>
</dbReference>